<dbReference type="InterPro" id="IPR002104">
    <property type="entry name" value="Integrase_catalytic"/>
</dbReference>
<feature type="domain" description="Core-binding (CB)" evidence="5">
    <location>
        <begin position="71"/>
        <end position="153"/>
    </location>
</feature>
<organism evidence="6 7">
    <name type="scientific">Ferrimicrobium acidiphilum DSM 19497</name>
    <dbReference type="NCBI Taxonomy" id="1121877"/>
    <lineage>
        <taxon>Bacteria</taxon>
        <taxon>Bacillati</taxon>
        <taxon>Actinomycetota</taxon>
        <taxon>Acidimicrobiia</taxon>
        <taxon>Acidimicrobiales</taxon>
        <taxon>Acidimicrobiaceae</taxon>
        <taxon>Ferrimicrobium</taxon>
    </lineage>
</organism>
<dbReference type="InterPro" id="IPR011010">
    <property type="entry name" value="DNA_brk_join_enz"/>
</dbReference>
<dbReference type="Pfam" id="PF00589">
    <property type="entry name" value="Phage_integrase"/>
    <property type="match status" value="1"/>
</dbReference>
<dbReference type="InterPro" id="IPR050090">
    <property type="entry name" value="Tyrosine_recombinase_XerCD"/>
</dbReference>
<dbReference type="GeneID" id="78372184"/>
<evidence type="ECO:0000256" key="2">
    <source>
        <dbReference type="ARBA" id="ARBA00023172"/>
    </source>
</evidence>
<protein>
    <submittedName>
        <fullName evidence="6">Tyrosine recombinase XerC</fullName>
    </submittedName>
</protein>
<dbReference type="Proteomes" id="UP000032336">
    <property type="component" value="Unassembled WGS sequence"/>
</dbReference>
<dbReference type="CDD" id="cd01189">
    <property type="entry name" value="INT_ICEBs1_C_like"/>
    <property type="match status" value="1"/>
</dbReference>
<dbReference type="GO" id="GO:0003677">
    <property type="term" value="F:DNA binding"/>
    <property type="evidence" value="ECO:0007669"/>
    <property type="project" value="UniProtKB-UniRule"/>
</dbReference>
<dbReference type="PROSITE" id="PS51900">
    <property type="entry name" value="CB"/>
    <property type="match status" value="1"/>
</dbReference>
<dbReference type="SUPFAM" id="SSF56349">
    <property type="entry name" value="DNA breaking-rejoining enzymes"/>
    <property type="match status" value="1"/>
</dbReference>
<keyword evidence="1 3" id="KW-0238">DNA-binding</keyword>
<name>A0A0D8FWW4_9ACTN</name>
<feature type="domain" description="Tyr recombinase" evidence="4">
    <location>
        <begin position="178"/>
        <end position="378"/>
    </location>
</feature>
<dbReference type="GO" id="GO:0015074">
    <property type="term" value="P:DNA integration"/>
    <property type="evidence" value="ECO:0007669"/>
    <property type="project" value="InterPro"/>
</dbReference>
<reference evidence="6 7" key="1">
    <citation type="submission" date="2015-01" db="EMBL/GenBank/DDBJ databases">
        <title>Draft genome of the acidophilic iron oxidizer Ferrimicrobium acidiphilum strain T23.</title>
        <authorList>
            <person name="Poehlein A."/>
            <person name="Eisen S."/>
            <person name="Schloemann M."/>
            <person name="Johnson B.D."/>
            <person name="Daniel R."/>
            <person name="Muehling M."/>
        </authorList>
    </citation>
    <scope>NUCLEOTIDE SEQUENCE [LARGE SCALE GENOMIC DNA]</scope>
    <source>
        <strain evidence="6 7">T23</strain>
    </source>
</reference>
<dbReference type="PANTHER" id="PTHR30349">
    <property type="entry name" value="PHAGE INTEGRASE-RELATED"/>
    <property type="match status" value="1"/>
</dbReference>
<evidence type="ECO:0000259" key="5">
    <source>
        <dbReference type="PROSITE" id="PS51900"/>
    </source>
</evidence>
<dbReference type="PROSITE" id="PS51898">
    <property type="entry name" value="TYR_RECOMBINASE"/>
    <property type="match status" value="1"/>
</dbReference>
<keyword evidence="7" id="KW-1185">Reference proteome</keyword>
<evidence type="ECO:0000256" key="1">
    <source>
        <dbReference type="ARBA" id="ARBA00023125"/>
    </source>
</evidence>
<proteinExistence type="predicted"/>
<dbReference type="PANTHER" id="PTHR30349:SF91">
    <property type="entry name" value="INTA PROTEIN"/>
    <property type="match status" value="1"/>
</dbReference>
<accession>A0A0D8FWW4</accession>
<sequence length="406" mass="45026">MAGSMRLVAQPGTLELRVFVGRDSLGKVKHRYVRFRGTKRQAERELARLVSEQEAKPAPIVETELKWNSTTTINDAIIAWRDNGWADLSPSTTRRYESLWKVQIKDSIGRRRIASLSSYDVEKYLRSLKDDGLAEASVRQVRAVLGRACRLARKWSGGALPNPIADSELPSWSIESHTPVRAPSLDEVQRLLVGAQSLDPRISCILRIIVATGMRRGEACAIRWNDCDLTLGTIRIDESIVSNKGSATVKSPKTRASIRSVAIDEGTLDELLRLREIQENLAQDADLTLDANAFAFSFAPGGSTPPHPDSISHGFMKARARSQIAGDIHLHSLRHFQATALDAVISEKQKQSRLRWTNAVMARHYTDSVPDEDRRAAEHIGRLLGKGIGANVDLKEPHVGQIMDPN</sequence>
<dbReference type="AlphaFoldDB" id="A0A0D8FWW4"/>
<dbReference type="RefSeq" id="WP_052565547.1">
    <property type="nucleotide sequence ID" value="NZ_JXUW01000005.1"/>
</dbReference>
<keyword evidence="2" id="KW-0233">DNA recombination</keyword>
<evidence type="ECO:0000256" key="3">
    <source>
        <dbReference type="PROSITE-ProRule" id="PRU01248"/>
    </source>
</evidence>
<gene>
    <name evidence="6" type="primary">xerC3</name>
    <name evidence="6" type="ORF">FEAC_09080</name>
</gene>
<evidence type="ECO:0000313" key="6">
    <source>
        <dbReference type="EMBL" id="KJE77474.1"/>
    </source>
</evidence>
<dbReference type="Gene3D" id="1.10.150.130">
    <property type="match status" value="1"/>
</dbReference>
<dbReference type="GO" id="GO:0006310">
    <property type="term" value="P:DNA recombination"/>
    <property type="evidence" value="ECO:0007669"/>
    <property type="project" value="UniProtKB-KW"/>
</dbReference>
<dbReference type="EMBL" id="JXUW01000005">
    <property type="protein sequence ID" value="KJE77474.1"/>
    <property type="molecule type" value="Genomic_DNA"/>
</dbReference>
<dbReference type="InterPro" id="IPR010998">
    <property type="entry name" value="Integrase_recombinase_N"/>
</dbReference>
<evidence type="ECO:0000313" key="7">
    <source>
        <dbReference type="Proteomes" id="UP000032336"/>
    </source>
</evidence>
<evidence type="ECO:0000259" key="4">
    <source>
        <dbReference type="PROSITE" id="PS51898"/>
    </source>
</evidence>
<comment type="caution">
    <text evidence="6">The sequence shown here is derived from an EMBL/GenBank/DDBJ whole genome shotgun (WGS) entry which is preliminary data.</text>
</comment>
<dbReference type="Gene3D" id="1.10.443.10">
    <property type="entry name" value="Intergrase catalytic core"/>
    <property type="match status" value="1"/>
</dbReference>
<dbReference type="InterPro" id="IPR013762">
    <property type="entry name" value="Integrase-like_cat_sf"/>
</dbReference>
<dbReference type="InterPro" id="IPR044068">
    <property type="entry name" value="CB"/>
</dbReference>
<dbReference type="STRING" id="1121877.FEAC_09080"/>